<evidence type="ECO:0000256" key="1">
    <source>
        <dbReference type="SAM" id="MobiDB-lite"/>
    </source>
</evidence>
<keyword evidence="2" id="KW-0449">Lipoprotein</keyword>
<organism evidence="2 3">
    <name type="scientific">Rhodopirellula maiorica SM1</name>
    <dbReference type="NCBI Taxonomy" id="1265738"/>
    <lineage>
        <taxon>Bacteria</taxon>
        <taxon>Pseudomonadati</taxon>
        <taxon>Planctomycetota</taxon>
        <taxon>Planctomycetia</taxon>
        <taxon>Pirellulales</taxon>
        <taxon>Pirellulaceae</taxon>
        <taxon>Novipirellula</taxon>
    </lineage>
</organism>
<accession>M5RMN9</accession>
<dbReference type="AlphaFoldDB" id="M5RMN9"/>
<dbReference type="PATRIC" id="fig|1265738.3.peg.2624"/>
<keyword evidence="3" id="KW-1185">Reference proteome</keyword>
<proteinExistence type="predicted"/>
<name>M5RMN9_9BACT</name>
<dbReference type="OrthoDB" id="287911at2"/>
<reference evidence="2 3" key="1">
    <citation type="journal article" date="2013" name="Mar. Genomics">
        <title>Expression of sulfatases in Rhodopirellula baltica and the diversity of sulfatases in the genus Rhodopirellula.</title>
        <authorList>
            <person name="Wegner C.E."/>
            <person name="Richter-Heitmann T."/>
            <person name="Klindworth A."/>
            <person name="Klockow C."/>
            <person name="Richter M."/>
            <person name="Achstetter T."/>
            <person name="Glockner F.O."/>
            <person name="Harder J."/>
        </authorList>
    </citation>
    <scope>NUCLEOTIDE SEQUENCE [LARGE SCALE GENOMIC DNA]</scope>
    <source>
        <strain evidence="2 3">SM1</strain>
    </source>
</reference>
<dbReference type="Proteomes" id="UP000011991">
    <property type="component" value="Unassembled WGS sequence"/>
</dbReference>
<sequence length="148" mass="16172">MSWRKPWVFLAHAFSGIAILIASGCSEPEPERIAIHGTIQAEGKPIEHATLILTPVSESAAPVTTRIEAGRFAFTRHTGPYAGEYIVRVNPDEASIEAIIEVAEQDPRQAARKFGAPRSPTSLRKSTAETTKRIEITPQCESPLQIDL</sequence>
<feature type="region of interest" description="Disordered" evidence="1">
    <location>
        <begin position="109"/>
        <end position="130"/>
    </location>
</feature>
<dbReference type="EMBL" id="ANOG01000371">
    <property type="protein sequence ID" value="EMI20461.1"/>
    <property type="molecule type" value="Genomic_DNA"/>
</dbReference>
<dbReference type="PROSITE" id="PS51257">
    <property type="entry name" value="PROKAR_LIPOPROTEIN"/>
    <property type="match status" value="1"/>
</dbReference>
<gene>
    <name evidence="2" type="ORF">RMSM_02608</name>
</gene>
<dbReference type="RefSeq" id="WP_008695962.1">
    <property type="nucleotide sequence ID" value="NZ_ANOG01000371.1"/>
</dbReference>
<comment type="caution">
    <text evidence="2">The sequence shown here is derived from an EMBL/GenBank/DDBJ whole genome shotgun (WGS) entry which is preliminary data.</text>
</comment>
<protein>
    <submittedName>
        <fullName evidence="2">Lipoprotein</fullName>
    </submittedName>
</protein>
<evidence type="ECO:0000313" key="2">
    <source>
        <dbReference type="EMBL" id="EMI20461.1"/>
    </source>
</evidence>
<evidence type="ECO:0000313" key="3">
    <source>
        <dbReference type="Proteomes" id="UP000011991"/>
    </source>
</evidence>